<keyword evidence="3 4" id="KW-0067">ATP-binding</keyword>
<dbReference type="PANTHER" id="PTHR11909">
    <property type="entry name" value="CASEIN KINASE-RELATED"/>
    <property type="match status" value="1"/>
</dbReference>
<dbReference type="EC" id="2.7.11.1" evidence="1"/>
<evidence type="ECO:0000313" key="7">
    <source>
        <dbReference type="EMBL" id="OQS55659.1"/>
    </source>
</evidence>
<gene>
    <name evidence="7" type="primary">CK1</name>
    <name evidence="7" type="ORF">EHP00_1397</name>
</gene>
<feature type="domain" description="Protein kinase" evidence="6">
    <location>
        <begin position="49"/>
        <end position="414"/>
    </location>
</feature>
<keyword evidence="5" id="KW-1133">Transmembrane helix</keyword>
<reference evidence="7 8" key="1">
    <citation type="journal article" date="2017" name="Environ. Microbiol.">
        <title>Decay of the glycolytic pathway and adaptation to intranuclear parasitism within Enterocytozoonidae microsporidia.</title>
        <authorList>
            <person name="Wiredu Boakye D."/>
            <person name="Jaroenlak P."/>
            <person name="Prachumwat A."/>
            <person name="Williams T.A."/>
            <person name="Bateman K.S."/>
            <person name="Itsathitphaisarn O."/>
            <person name="Sritunyalucksana K."/>
            <person name="Paszkiewicz K.H."/>
            <person name="Moore K.A."/>
            <person name="Stentiford G.D."/>
            <person name="Williams B.A."/>
        </authorList>
    </citation>
    <scope>NUCLEOTIDE SEQUENCE [LARGE SCALE GENOMIC DNA]</scope>
    <source>
        <strain evidence="7 8">TH1</strain>
    </source>
</reference>
<keyword evidence="8" id="KW-1185">Reference proteome</keyword>
<protein>
    <recommendedName>
        <fullName evidence="1">non-specific serine/threonine protein kinase</fullName>
        <ecNumber evidence="1">2.7.11.1</ecNumber>
    </recommendedName>
</protein>
<keyword evidence="2 4" id="KW-0547">Nucleotide-binding</keyword>
<feature type="binding site" evidence="4">
    <location>
        <position position="82"/>
    </location>
    <ligand>
        <name>ATP</name>
        <dbReference type="ChEBI" id="CHEBI:30616"/>
    </ligand>
</feature>
<dbReference type="VEuPathDB" id="MicrosporidiaDB:EHP00_1397"/>
<accession>A0A1W0E916</accession>
<evidence type="ECO:0000313" key="8">
    <source>
        <dbReference type="Proteomes" id="UP000192758"/>
    </source>
</evidence>
<evidence type="ECO:0000256" key="3">
    <source>
        <dbReference type="ARBA" id="ARBA00022840"/>
    </source>
</evidence>
<organism evidence="7 8">
    <name type="scientific">Ecytonucleospora hepatopenaei</name>
    <dbReference type="NCBI Taxonomy" id="646526"/>
    <lineage>
        <taxon>Eukaryota</taxon>
        <taxon>Fungi</taxon>
        <taxon>Fungi incertae sedis</taxon>
        <taxon>Microsporidia</taxon>
        <taxon>Enterocytozoonidae</taxon>
        <taxon>Ecytonucleospora</taxon>
    </lineage>
</organism>
<evidence type="ECO:0000256" key="2">
    <source>
        <dbReference type="ARBA" id="ARBA00022741"/>
    </source>
</evidence>
<dbReference type="Proteomes" id="UP000192758">
    <property type="component" value="Unassembled WGS sequence"/>
</dbReference>
<dbReference type="PROSITE" id="PS50011">
    <property type="entry name" value="PROTEIN_KINASE_DOM"/>
    <property type="match status" value="1"/>
</dbReference>
<dbReference type="GO" id="GO:0004674">
    <property type="term" value="F:protein serine/threonine kinase activity"/>
    <property type="evidence" value="ECO:0007669"/>
    <property type="project" value="UniProtKB-EC"/>
</dbReference>
<dbReference type="Pfam" id="PF00069">
    <property type="entry name" value="Pkinase"/>
    <property type="match status" value="1"/>
</dbReference>
<sequence length="507" mass="59315">MENNLNNKNIINTEYNEIKNNLNIVKKETENIICNSYTKQINTKNTYSFVVVSILGSGSFGIVYKVFDKSTQKYYAMKIPKKSKTNKNTINNSIFNNNNNINNMNNINTNTNDIDINFYNKAKYYLNNEINALLNIKKHNNIINMIDYEYDLYILMECYDITLLSIFKNKTNIFKNNIFNSNISLNNVFTKKYIKRNIDNIAIRLLTALEHIHKNNYVYKDMKPENILVDKGRLILIDFGGSVKANNKYKTVNNYIKSHNTNVTINNSNKINNVTTNNNVTNVDKKEKRTVIGTLRYCSINCHKMRDITYLDDIENLLYVCIWLYEGRLPWEDITYKINSNTNINLNNSNINNINIYNSNINNINNNSNINNINNINNTNNLKNTNDKILELKLKYRNEVLETNSTTLTSNVFLAKMYKYICISQVKYDNICKVYYNINNTNTYINNINTNNTNNYNYTNIIYNPSLYIKLKNMKYIEKVTYPTVKKNIFSRILAYIKIGISSILCC</sequence>
<dbReference type="EMBL" id="MNPJ01000004">
    <property type="protein sequence ID" value="OQS55659.1"/>
    <property type="molecule type" value="Genomic_DNA"/>
</dbReference>
<keyword evidence="5" id="KW-0812">Transmembrane</keyword>
<evidence type="ECO:0000256" key="4">
    <source>
        <dbReference type="PROSITE-ProRule" id="PRU10141"/>
    </source>
</evidence>
<keyword evidence="5" id="KW-0472">Membrane</keyword>
<evidence type="ECO:0000256" key="1">
    <source>
        <dbReference type="ARBA" id="ARBA00012513"/>
    </source>
</evidence>
<name>A0A1W0E916_9MICR</name>
<comment type="caution">
    <text evidence="7">The sequence shown here is derived from an EMBL/GenBank/DDBJ whole genome shotgun (WGS) entry which is preliminary data.</text>
</comment>
<dbReference type="InterPro" id="IPR050235">
    <property type="entry name" value="CK1_Ser-Thr_kinase"/>
</dbReference>
<dbReference type="InterPro" id="IPR017441">
    <property type="entry name" value="Protein_kinase_ATP_BS"/>
</dbReference>
<dbReference type="PROSITE" id="PS00108">
    <property type="entry name" value="PROTEIN_KINASE_ST"/>
    <property type="match status" value="1"/>
</dbReference>
<dbReference type="OrthoDB" id="5800476at2759"/>
<dbReference type="PROSITE" id="PS00107">
    <property type="entry name" value="PROTEIN_KINASE_ATP"/>
    <property type="match status" value="1"/>
</dbReference>
<proteinExistence type="predicted"/>
<dbReference type="InterPro" id="IPR011009">
    <property type="entry name" value="Kinase-like_dom_sf"/>
</dbReference>
<dbReference type="SUPFAM" id="SSF56112">
    <property type="entry name" value="Protein kinase-like (PK-like)"/>
    <property type="match status" value="1"/>
</dbReference>
<dbReference type="InterPro" id="IPR000719">
    <property type="entry name" value="Prot_kinase_dom"/>
</dbReference>
<dbReference type="Gene3D" id="3.30.200.20">
    <property type="entry name" value="Phosphorylase Kinase, domain 1"/>
    <property type="match status" value="1"/>
</dbReference>
<evidence type="ECO:0000256" key="5">
    <source>
        <dbReference type="SAM" id="Phobius"/>
    </source>
</evidence>
<evidence type="ECO:0000259" key="6">
    <source>
        <dbReference type="PROSITE" id="PS50011"/>
    </source>
</evidence>
<dbReference type="SMART" id="SM00220">
    <property type="entry name" value="S_TKc"/>
    <property type="match status" value="1"/>
</dbReference>
<dbReference type="GO" id="GO:0005524">
    <property type="term" value="F:ATP binding"/>
    <property type="evidence" value="ECO:0007669"/>
    <property type="project" value="UniProtKB-UniRule"/>
</dbReference>
<dbReference type="STRING" id="646526.A0A1W0E916"/>
<dbReference type="InterPro" id="IPR008271">
    <property type="entry name" value="Ser/Thr_kinase_AS"/>
</dbReference>
<dbReference type="Gene3D" id="1.10.510.10">
    <property type="entry name" value="Transferase(Phosphotransferase) domain 1"/>
    <property type="match status" value="1"/>
</dbReference>
<feature type="transmembrane region" description="Helical" evidence="5">
    <location>
        <begin position="47"/>
        <end position="67"/>
    </location>
</feature>
<dbReference type="AlphaFoldDB" id="A0A1W0E916"/>